<gene>
    <name evidence="1" type="ORF">VCHENC02_3442</name>
</gene>
<dbReference type="EMBL" id="AJSR01001456">
    <property type="protein sequence ID" value="EKM30855.1"/>
    <property type="molecule type" value="Genomic_DNA"/>
</dbReference>
<dbReference type="Proteomes" id="UP000008367">
    <property type="component" value="Unassembled WGS sequence"/>
</dbReference>
<proteinExistence type="predicted"/>
<comment type="caution">
    <text evidence="1">The sequence shown here is derived from an EMBL/GenBank/DDBJ whole genome shotgun (WGS) entry which is preliminary data.</text>
</comment>
<evidence type="ECO:0000313" key="2">
    <source>
        <dbReference type="Proteomes" id="UP000008367"/>
    </source>
</evidence>
<sequence length="34" mass="3989">MELGSLAIRVPCTKLNVSKHRFETAFLSMFNRQY</sequence>
<evidence type="ECO:0000313" key="1">
    <source>
        <dbReference type="EMBL" id="EKM30855.1"/>
    </source>
</evidence>
<name>A0A454CWT4_VIBHA</name>
<accession>A0A454CWT4</accession>
<feature type="non-terminal residue" evidence="1">
    <location>
        <position position="34"/>
    </location>
</feature>
<reference evidence="1 2" key="1">
    <citation type="submission" date="2012-10" db="EMBL/GenBank/DDBJ databases">
        <title>Genome sequence of Vibrio Cholerae HENC-02.</title>
        <authorList>
            <person name="Eppinger M."/>
            <person name="Hasan N.A."/>
            <person name="Sengamalay N."/>
            <person name="Hine E."/>
            <person name="Su Q."/>
            <person name="Daugherty S.C."/>
            <person name="Young S."/>
            <person name="Sadzewicz L."/>
            <person name="Tallon L."/>
            <person name="Cebula T.A."/>
            <person name="Ravel J."/>
            <person name="Colwell R.R."/>
        </authorList>
    </citation>
    <scope>NUCLEOTIDE SEQUENCE [LARGE SCALE GENOMIC DNA]</scope>
    <source>
        <strain evidence="1 2">HENC-02</strain>
    </source>
</reference>
<protein>
    <submittedName>
        <fullName evidence="1">Uncharacterized protein</fullName>
    </submittedName>
</protein>
<organism evidence="1 2">
    <name type="scientific">Vibrio harveyi</name>
    <name type="common">Beneckea harveyi</name>
    <dbReference type="NCBI Taxonomy" id="669"/>
    <lineage>
        <taxon>Bacteria</taxon>
        <taxon>Pseudomonadati</taxon>
        <taxon>Pseudomonadota</taxon>
        <taxon>Gammaproteobacteria</taxon>
        <taxon>Vibrionales</taxon>
        <taxon>Vibrionaceae</taxon>
        <taxon>Vibrio</taxon>
    </lineage>
</organism>
<dbReference type="AlphaFoldDB" id="A0A454CWT4"/>